<evidence type="ECO:0000256" key="10">
    <source>
        <dbReference type="ARBA" id="ARBA00023136"/>
    </source>
</evidence>
<keyword evidence="4 11" id="KW-0812">Transmembrane</keyword>
<dbReference type="Proteomes" id="UP001611548">
    <property type="component" value="Unassembled WGS sequence"/>
</dbReference>
<evidence type="ECO:0000256" key="8">
    <source>
        <dbReference type="ARBA" id="ARBA00022989"/>
    </source>
</evidence>
<keyword evidence="3 11" id="KW-0633">Potassium transport</keyword>
<dbReference type="InterPro" id="IPR003820">
    <property type="entry name" value="KdpC"/>
</dbReference>
<name>A0ABW7UM20_9ACTN</name>
<keyword evidence="9 11" id="KW-0406">Ion transport</keyword>
<dbReference type="Pfam" id="PF02669">
    <property type="entry name" value="KdpC"/>
    <property type="match status" value="1"/>
</dbReference>
<keyword evidence="1 11" id="KW-0813">Transport</keyword>
<dbReference type="EMBL" id="JBIRWE010000001">
    <property type="protein sequence ID" value="MFI1962631.1"/>
    <property type="molecule type" value="Genomic_DNA"/>
</dbReference>
<dbReference type="PIRSF" id="PIRSF001296">
    <property type="entry name" value="K_ATPase_KdpC"/>
    <property type="match status" value="1"/>
</dbReference>
<keyword evidence="2 11" id="KW-1003">Cell membrane</keyword>
<dbReference type="RefSeq" id="WP_055471033.1">
    <property type="nucleotide sequence ID" value="NZ_JBIRWE010000001.1"/>
</dbReference>
<keyword evidence="8 11" id="KW-1133">Transmembrane helix</keyword>
<feature type="compositionally biased region" description="Basic and acidic residues" evidence="12">
    <location>
        <begin position="69"/>
        <end position="85"/>
    </location>
</feature>
<evidence type="ECO:0000313" key="13">
    <source>
        <dbReference type="EMBL" id="MFI1962631.1"/>
    </source>
</evidence>
<reference evidence="13 14" key="1">
    <citation type="submission" date="2024-10" db="EMBL/GenBank/DDBJ databases">
        <title>The Natural Products Discovery Center: Release of the First 8490 Sequenced Strains for Exploring Actinobacteria Biosynthetic Diversity.</title>
        <authorList>
            <person name="Kalkreuter E."/>
            <person name="Kautsar S.A."/>
            <person name="Yang D."/>
            <person name="Bader C.D."/>
            <person name="Teijaro C.N."/>
            <person name="Fluegel L."/>
            <person name="Davis C.M."/>
            <person name="Simpson J.R."/>
            <person name="Lauterbach L."/>
            <person name="Steele A.D."/>
            <person name="Gui C."/>
            <person name="Meng S."/>
            <person name="Li G."/>
            <person name="Viehrig K."/>
            <person name="Ye F."/>
            <person name="Su P."/>
            <person name="Kiefer A.F."/>
            <person name="Nichols A."/>
            <person name="Cepeda A.J."/>
            <person name="Yan W."/>
            <person name="Fan B."/>
            <person name="Jiang Y."/>
            <person name="Adhikari A."/>
            <person name="Zheng C.-J."/>
            <person name="Schuster L."/>
            <person name="Cowan T.M."/>
            <person name="Smanski M.J."/>
            <person name="Chevrette M.G."/>
            <person name="De Carvalho L.P.S."/>
            <person name="Shen B."/>
        </authorList>
    </citation>
    <scope>NUCLEOTIDE SEQUENCE [LARGE SCALE GENOMIC DNA]</scope>
    <source>
        <strain evidence="13 14">NPDC020327</strain>
    </source>
</reference>
<feature type="region of interest" description="Disordered" evidence="12">
    <location>
        <begin position="66"/>
        <end position="96"/>
    </location>
</feature>
<dbReference type="PANTHER" id="PTHR30042">
    <property type="entry name" value="POTASSIUM-TRANSPORTING ATPASE C CHAIN"/>
    <property type="match status" value="1"/>
</dbReference>
<comment type="subunit">
    <text evidence="11">The system is composed of three essential subunits: KdpA, KdpB and KdpC.</text>
</comment>
<dbReference type="NCBIfam" id="NF001454">
    <property type="entry name" value="PRK00315.1"/>
    <property type="match status" value="1"/>
</dbReference>
<evidence type="ECO:0000256" key="12">
    <source>
        <dbReference type="SAM" id="MobiDB-lite"/>
    </source>
</evidence>
<evidence type="ECO:0000256" key="6">
    <source>
        <dbReference type="ARBA" id="ARBA00022840"/>
    </source>
</evidence>
<comment type="subcellular location">
    <subcellularLocation>
        <location evidence="11">Cell membrane</location>
        <topology evidence="11">Single-pass membrane protein</topology>
    </subcellularLocation>
</comment>
<protein>
    <recommendedName>
        <fullName evidence="11">Potassium-transporting ATPase KdpC subunit</fullName>
    </recommendedName>
    <alternativeName>
        <fullName evidence="11">ATP phosphohydrolase [potassium-transporting] C chain</fullName>
    </alternativeName>
    <alternativeName>
        <fullName evidence="11">Potassium-binding and translocating subunit C</fullName>
    </alternativeName>
    <alternativeName>
        <fullName evidence="11">Potassium-translocating ATPase C chain</fullName>
    </alternativeName>
</protein>
<evidence type="ECO:0000256" key="9">
    <source>
        <dbReference type="ARBA" id="ARBA00023065"/>
    </source>
</evidence>
<evidence type="ECO:0000256" key="3">
    <source>
        <dbReference type="ARBA" id="ARBA00022538"/>
    </source>
</evidence>
<sequence>MNNSFVNSARLLGAGLRALLVLTLVCGVLYPLLVTGVAQAVFHDQANGSEIEKNGKVVGSTLYGQTYDLPKKNPSDPEEAPRPDPKWFQPRPSAAGTNSVNTQYSILLSGASNLAADSKVLLDSVKERRTAYAELNGVKESEVPVDALTASASGIDPHISPENAELQAARVAKANGLDKAQVEKVVKEHTEGRTAGFLGEPRVNVLELNLALEELAKS</sequence>
<comment type="caution">
    <text evidence="13">The sequence shown here is derived from an EMBL/GenBank/DDBJ whole genome shotgun (WGS) entry which is preliminary data.</text>
</comment>
<gene>
    <name evidence="11 13" type="primary">kdpC</name>
    <name evidence="13" type="ORF">ACH429_00555</name>
</gene>
<keyword evidence="10 11" id="KW-0472">Membrane</keyword>
<evidence type="ECO:0000256" key="1">
    <source>
        <dbReference type="ARBA" id="ARBA00022448"/>
    </source>
</evidence>
<evidence type="ECO:0000256" key="11">
    <source>
        <dbReference type="HAMAP-Rule" id="MF_00276"/>
    </source>
</evidence>
<comment type="similarity">
    <text evidence="11">Belongs to the KdpC family.</text>
</comment>
<evidence type="ECO:0000256" key="4">
    <source>
        <dbReference type="ARBA" id="ARBA00022692"/>
    </source>
</evidence>
<dbReference type="HAMAP" id="MF_00276">
    <property type="entry name" value="KdpC"/>
    <property type="match status" value="1"/>
</dbReference>
<evidence type="ECO:0000313" key="14">
    <source>
        <dbReference type="Proteomes" id="UP001611548"/>
    </source>
</evidence>
<dbReference type="NCBIfam" id="TIGR00681">
    <property type="entry name" value="kdpC"/>
    <property type="match status" value="1"/>
</dbReference>
<proteinExistence type="inferred from homology"/>
<dbReference type="PANTHER" id="PTHR30042:SF2">
    <property type="entry name" value="POTASSIUM-TRANSPORTING ATPASE KDPC SUBUNIT"/>
    <property type="match status" value="1"/>
</dbReference>
<accession>A0ABW7UM20</accession>
<comment type="function">
    <text evidence="11">Part of the high-affinity ATP-driven potassium transport (or Kdp) system, which catalyzes the hydrolysis of ATP coupled with the electrogenic transport of potassium into the cytoplasm. This subunit acts as a catalytic chaperone that increases the ATP-binding affinity of the ATP-hydrolyzing subunit KdpB by the formation of a transient KdpB/KdpC/ATP ternary complex.</text>
</comment>
<keyword evidence="6 11" id="KW-0067">ATP-binding</keyword>
<keyword evidence="14" id="KW-1185">Reference proteome</keyword>
<evidence type="ECO:0000256" key="7">
    <source>
        <dbReference type="ARBA" id="ARBA00022958"/>
    </source>
</evidence>
<keyword evidence="5 11" id="KW-0547">Nucleotide-binding</keyword>
<keyword evidence="7 11" id="KW-0630">Potassium</keyword>
<organism evidence="13 14">
    <name type="scientific">Streptomyces pathocidini</name>
    <dbReference type="NCBI Taxonomy" id="1650571"/>
    <lineage>
        <taxon>Bacteria</taxon>
        <taxon>Bacillati</taxon>
        <taxon>Actinomycetota</taxon>
        <taxon>Actinomycetes</taxon>
        <taxon>Kitasatosporales</taxon>
        <taxon>Streptomycetaceae</taxon>
        <taxon>Streptomyces</taxon>
    </lineage>
</organism>
<evidence type="ECO:0000256" key="2">
    <source>
        <dbReference type="ARBA" id="ARBA00022475"/>
    </source>
</evidence>
<evidence type="ECO:0000256" key="5">
    <source>
        <dbReference type="ARBA" id="ARBA00022741"/>
    </source>
</evidence>